<organism evidence="1 2">
    <name type="scientific">Pedosphaera parvula (strain Ellin514)</name>
    <dbReference type="NCBI Taxonomy" id="320771"/>
    <lineage>
        <taxon>Bacteria</taxon>
        <taxon>Pseudomonadati</taxon>
        <taxon>Verrucomicrobiota</taxon>
        <taxon>Pedosphaerae</taxon>
        <taxon>Pedosphaerales</taxon>
        <taxon>Pedosphaeraceae</taxon>
        <taxon>Pedosphaera</taxon>
    </lineage>
</organism>
<dbReference type="STRING" id="320771.Cflav_PD6100"/>
<evidence type="ECO:0000313" key="2">
    <source>
        <dbReference type="Proteomes" id="UP000003688"/>
    </source>
</evidence>
<evidence type="ECO:0000313" key="1">
    <source>
        <dbReference type="EMBL" id="EEF63465.1"/>
    </source>
</evidence>
<dbReference type="AlphaFoldDB" id="B9XAC4"/>
<reference evidence="1 2" key="1">
    <citation type="journal article" date="2011" name="J. Bacteriol.">
        <title>Genome sequence of 'Pedosphaera parvula' Ellin514, an aerobic Verrucomicrobial isolate from pasture soil.</title>
        <authorList>
            <person name="Kant R."/>
            <person name="van Passel M.W."/>
            <person name="Sangwan P."/>
            <person name="Palva A."/>
            <person name="Lucas S."/>
            <person name="Copeland A."/>
            <person name="Lapidus A."/>
            <person name="Glavina Del Rio T."/>
            <person name="Dalin E."/>
            <person name="Tice H."/>
            <person name="Bruce D."/>
            <person name="Goodwin L."/>
            <person name="Pitluck S."/>
            <person name="Chertkov O."/>
            <person name="Larimer F.W."/>
            <person name="Land M.L."/>
            <person name="Hauser L."/>
            <person name="Brettin T.S."/>
            <person name="Detter J.C."/>
            <person name="Han S."/>
            <person name="de Vos W.M."/>
            <person name="Janssen P.H."/>
            <person name="Smidt H."/>
        </authorList>
    </citation>
    <scope>NUCLEOTIDE SEQUENCE [LARGE SCALE GENOMIC DNA]</scope>
    <source>
        <strain evidence="1 2">Ellin514</strain>
    </source>
</reference>
<gene>
    <name evidence="1" type="ORF">Cflav_PD6100</name>
</gene>
<comment type="caution">
    <text evidence="1">The sequence shown here is derived from an EMBL/GenBank/DDBJ whole genome shotgun (WGS) entry which is preliminary data.</text>
</comment>
<dbReference type="Proteomes" id="UP000003688">
    <property type="component" value="Unassembled WGS sequence"/>
</dbReference>
<accession>B9XAC4</accession>
<keyword evidence="2" id="KW-1185">Reference proteome</keyword>
<protein>
    <submittedName>
        <fullName evidence="1">Uncharacterized protein</fullName>
    </submittedName>
</protein>
<dbReference type="EMBL" id="ABOX02000001">
    <property type="protein sequence ID" value="EEF63465.1"/>
    <property type="molecule type" value="Genomic_DNA"/>
</dbReference>
<name>B9XAC4_PEDPL</name>
<proteinExistence type="predicted"/>
<sequence>MGFCMKNVSRVIGTKLSSQQFPRMARQLRVQYVSGDEGFSIPGLVGEARNSVSGQMKLF</sequence>